<comment type="similarity">
    <text evidence="1">Belongs to the helicase family. RecQ subfamily.</text>
</comment>
<dbReference type="RefSeq" id="WP_090540861.1">
    <property type="nucleotide sequence ID" value="NZ_FOYD01000015.1"/>
</dbReference>
<keyword evidence="9" id="KW-0413">Isomerase</keyword>
<dbReference type="Gene3D" id="3.40.50.300">
    <property type="entry name" value="P-loop containing nucleotide triphosphate hydrolases"/>
    <property type="match status" value="5"/>
</dbReference>
<evidence type="ECO:0000256" key="8">
    <source>
        <dbReference type="ARBA" id="ARBA00023125"/>
    </source>
</evidence>
<evidence type="ECO:0000256" key="7">
    <source>
        <dbReference type="ARBA" id="ARBA00022840"/>
    </source>
</evidence>
<dbReference type="InterPro" id="IPR036397">
    <property type="entry name" value="RNaseH_sf"/>
</dbReference>
<feature type="binding site" evidence="12">
    <location>
        <begin position="1119"/>
        <end position="1126"/>
    </location>
    <ligand>
        <name>ATP</name>
        <dbReference type="ChEBI" id="CHEBI:30616"/>
    </ligand>
</feature>
<dbReference type="GO" id="GO:0003677">
    <property type="term" value="F:DNA binding"/>
    <property type="evidence" value="ECO:0007669"/>
    <property type="project" value="UniProtKB-KW"/>
</dbReference>
<keyword evidence="5 12" id="KW-0347">Helicase</keyword>
<dbReference type="GO" id="GO:0005694">
    <property type="term" value="C:chromosome"/>
    <property type="evidence" value="ECO:0007669"/>
    <property type="project" value="TreeGrafter"/>
</dbReference>
<dbReference type="PROSITE" id="PS51198">
    <property type="entry name" value="UVRD_HELICASE_ATP_BIND"/>
    <property type="match status" value="1"/>
</dbReference>
<evidence type="ECO:0000256" key="1">
    <source>
        <dbReference type="ARBA" id="ARBA00005446"/>
    </source>
</evidence>
<dbReference type="Gene3D" id="3.30.420.10">
    <property type="entry name" value="Ribonuclease H-like superfamily/Ribonuclease H"/>
    <property type="match status" value="1"/>
</dbReference>
<keyword evidence="7 12" id="KW-0067">ATP-binding</keyword>
<dbReference type="InterPro" id="IPR004589">
    <property type="entry name" value="DNA_helicase_ATP-dep_RecQ"/>
</dbReference>
<dbReference type="PROSITE" id="PS51192">
    <property type="entry name" value="HELICASE_ATP_BIND_1"/>
    <property type="match status" value="1"/>
</dbReference>
<dbReference type="InterPro" id="IPR014016">
    <property type="entry name" value="UvrD-like_ATP-bd"/>
</dbReference>
<evidence type="ECO:0000256" key="12">
    <source>
        <dbReference type="PROSITE-ProRule" id="PRU00560"/>
    </source>
</evidence>
<dbReference type="PROSITE" id="PS51194">
    <property type="entry name" value="HELICASE_CTER"/>
    <property type="match status" value="1"/>
</dbReference>
<evidence type="ECO:0000313" key="16">
    <source>
        <dbReference type="EMBL" id="SFQ88873.1"/>
    </source>
</evidence>
<sequence length="1717" mass="193578">MEAFPTSPLILDLETASAKSDQSPQRIFMLGALRPDTGKSLELKITRATPLDAALEQLQDLASGADCLVGHNILAHDLPVLAEYQPDHTLFKLPVIDTLRLSPLSFPQNPYHRLIKDYKLVRDALNSPLADCRATWELFQDQCEAFRRLNETHYQELLCYQALASADNSTATAALIASMTGQSPLSDRELAGQIPALLSEHDPSLGYDLKVCRTALDRLLAQELSEPLQRWSLAYALAWLRVSGGNSVLAPWVYHQFPSTGKFIRELRDKPCSAPNCQYCLSVHDPRSELKRYFGFDDFRYEADGGSLQHDTVLAGMRGENVLAILPTGGGKSLCYQLPALNRYYRNGSLTVIISPLQSLMKDQVDGLLERNIECAAALNGLLSLPERADVLDKLQLGDIGILLVSPEQFRNQGFRKAIEKRRIGAWIFDEAHCLSKWGNDFRPDYLYAARFIRELTGTDELAPIGCFTATAKTDVIEDICQHFDEQLGISFTVFKGTHERDNLSFDVLPCSRHEKWARTLELLNAHLADTTGGAVVFVASRKSSEELATFLAQQNWSCQHFHAGLEPNEKKDIQDAFKAGSLRVIVATNAFGMGVDKPDIRLVVHAEIPGSLENYLQEAGRAGRDRDQARCVLLYDPNDIETQFKLTERSRLTLRDIQQILRKLRFEQARRKGEPLIITAGEILQDETVETSFDADERDAETKVTTAIAWLERGDYLSREANVTRIFPARLGGDEAQAAAILAKAELSQRKRKEYETILHYLRNTGPDERVSTDKLLQLTGQTPDELAGTLRQMETLGLLINDTQLTLYLRHGVTNSSEIRLKRILELEESLFALLSEEAPDAESGEWQDLSLTRLATVLKERTGNSQILPVQVLALLKSLSRDKDNHGGQRSSFELRPLTHDYLKLRILNGYSWRSLEALGTKRRELAAVLMPFLIGKLPPDLRSKDAMVQTSFGEMESLIAEDLMLKARIPPEQRRKAVEHVLLYLHQQEVLVLNHGMTVMRRAMTINVNVERKGRYLKSDFRRLEEHYQERTIQVHVMREYAEKALQTMADALRLVFDYFSQSKEDFLQRYFAGKRSILERATSEESWEAIVGPLSAAQRKAVVDDNDINRLILAGPGSGKTRVVVHRIAYLLRVRRVPARAILALTFNRHAANEVRKRLQALVGADAFGVTVLTYHSLAMRLTGVSFQRNTQVDEQRLLEVLQEAVSLLGSDTAEADGDELRSQLLAGYRYILVDEYQDIDDIQYRLISGLAGRHVDQEEQLCIMAVGDDDQNIYAWRNTSNRYIERFCEDYQASVEYLVENYRSTAYIIDCANRLIARNPNRLKQQHPIRIDEARRKDPAGGAQASADAVAQGKVLRLALPSSDLEEGNIQAQAAAARLNELVETGMFTWSDCAVLSRSHRYLAPIQAWCEQHQVRYHLAADKVRSAPLSRHRAFVSFIDALAALTQPATAERLHVLLAEQPHDRYWLDLLHEAIDQFALEFGEAALTGPALIDWFYDYLRDIREKPAEGLYIGTVHSAKGLEFAHVVLLDGDWINHPPSLEDERRLYYVGMTRAIHTLTLCEYPGGNIFSPGLASVCMTRDWQSQPDPALRKRYRTLTLKDIDIGFAGRQPPSAAIHSHIAQLRPGDPLTWRSEGDRFLLQDAQGNVVGRTSASFSLNNAIESSSVSSIVVRYASDTEEQHRHYAKAERWEVIVPQVVYSEPLRTPTPQE</sequence>
<dbReference type="SMART" id="SM00487">
    <property type="entry name" value="DEXDc"/>
    <property type="match status" value="1"/>
</dbReference>
<dbReference type="Pfam" id="PF13538">
    <property type="entry name" value="UvrD_C_2"/>
    <property type="match status" value="1"/>
</dbReference>
<evidence type="ECO:0000256" key="9">
    <source>
        <dbReference type="ARBA" id="ARBA00023235"/>
    </source>
</evidence>
<dbReference type="GO" id="GO:0043138">
    <property type="term" value="F:3'-5' DNA helicase activity"/>
    <property type="evidence" value="ECO:0007669"/>
    <property type="project" value="UniProtKB-EC"/>
</dbReference>
<dbReference type="SUPFAM" id="SSF52540">
    <property type="entry name" value="P-loop containing nucleoside triphosphate hydrolases"/>
    <property type="match status" value="2"/>
</dbReference>
<keyword evidence="2" id="KW-0540">Nuclease</keyword>
<dbReference type="Pfam" id="PF00271">
    <property type="entry name" value="Helicase_C"/>
    <property type="match status" value="1"/>
</dbReference>
<dbReference type="STRING" id="1002526.SAMN05216578_1152"/>
<dbReference type="GO" id="GO:0004527">
    <property type="term" value="F:exonuclease activity"/>
    <property type="evidence" value="ECO:0007669"/>
    <property type="project" value="UniProtKB-KW"/>
</dbReference>
<dbReference type="InterPro" id="IPR014001">
    <property type="entry name" value="Helicase_ATP-bd"/>
</dbReference>
<dbReference type="GO" id="GO:0006281">
    <property type="term" value="P:DNA repair"/>
    <property type="evidence" value="ECO:0007669"/>
    <property type="project" value="TreeGrafter"/>
</dbReference>
<feature type="domain" description="Helicase C-terminal" evidence="14">
    <location>
        <begin position="523"/>
        <end position="666"/>
    </location>
</feature>
<dbReference type="Pfam" id="PF00580">
    <property type="entry name" value="UvrD-helicase"/>
    <property type="match status" value="2"/>
</dbReference>
<evidence type="ECO:0000256" key="10">
    <source>
        <dbReference type="ARBA" id="ARBA00034617"/>
    </source>
</evidence>
<dbReference type="Pfam" id="PF00270">
    <property type="entry name" value="DEAD"/>
    <property type="match status" value="1"/>
</dbReference>
<dbReference type="PANTHER" id="PTHR13710">
    <property type="entry name" value="DNA HELICASE RECQ FAMILY MEMBER"/>
    <property type="match status" value="1"/>
</dbReference>
<dbReference type="InterPro" id="IPR012337">
    <property type="entry name" value="RNaseH-like_sf"/>
</dbReference>
<dbReference type="InterPro" id="IPR011545">
    <property type="entry name" value="DEAD/DEAH_box_helicase_dom"/>
</dbReference>
<dbReference type="SMART" id="SM00490">
    <property type="entry name" value="HELICc"/>
    <property type="match status" value="1"/>
</dbReference>
<evidence type="ECO:0000256" key="6">
    <source>
        <dbReference type="ARBA" id="ARBA00022839"/>
    </source>
</evidence>
<reference evidence="16 17" key="1">
    <citation type="submission" date="2016-10" db="EMBL/GenBank/DDBJ databases">
        <authorList>
            <person name="de Groot N.N."/>
        </authorList>
    </citation>
    <scope>NUCLEOTIDE SEQUENCE [LARGE SCALE GENOMIC DNA]</scope>
    <source>
        <strain evidence="16 17">JCM 18415</strain>
    </source>
</reference>
<evidence type="ECO:0000256" key="11">
    <source>
        <dbReference type="ARBA" id="ARBA00034808"/>
    </source>
</evidence>
<dbReference type="InterPro" id="IPR027417">
    <property type="entry name" value="P-loop_NTPase"/>
</dbReference>
<dbReference type="CDD" id="cd17932">
    <property type="entry name" value="DEXQc_UvrD"/>
    <property type="match status" value="1"/>
</dbReference>
<dbReference type="GO" id="GO:0005524">
    <property type="term" value="F:ATP binding"/>
    <property type="evidence" value="ECO:0007669"/>
    <property type="project" value="UniProtKB-UniRule"/>
</dbReference>
<dbReference type="InterPro" id="IPR001650">
    <property type="entry name" value="Helicase_C-like"/>
</dbReference>
<keyword evidence="4 12" id="KW-0378">Hydrolase</keyword>
<evidence type="ECO:0000256" key="3">
    <source>
        <dbReference type="ARBA" id="ARBA00022741"/>
    </source>
</evidence>
<protein>
    <recommendedName>
        <fullName evidence="11">DNA 3'-5' helicase</fullName>
        <ecNumber evidence="11">5.6.2.4</ecNumber>
    </recommendedName>
</protein>
<dbReference type="GO" id="GO:0005737">
    <property type="term" value="C:cytoplasm"/>
    <property type="evidence" value="ECO:0007669"/>
    <property type="project" value="TreeGrafter"/>
</dbReference>
<keyword evidence="8" id="KW-0238">DNA-binding</keyword>
<evidence type="ECO:0000259" key="15">
    <source>
        <dbReference type="PROSITE" id="PS51198"/>
    </source>
</evidence>
<gene>
    <name evidence="16" type="ORF">SAMN05216578_1152</name>
</gene>
<name>A0A1I6C6Q9_9GAMM</name>
<feature type="domain" description="Helicase ATP-binding" evidence="13">
    <location>
        <begin position="313"/>
        <end position="490"/>
    </location>
</feature>
<dbReference type="OrthoDB" id="9760034at2"/>
<evidence type="ECO:0000256" key="4">
    <source>
        <dbReference type="ARBA" id="ARBA00022801"/>
    </source>
</evidence>
<organism evidence="16 17">
    <name type="scientific">Halopseudomonas formosensis</name>
    <dbReference type="NCBI Taxonomy" id="1002526"/>
    <lineage>
        <taxon>Bacteria</taxon>
        <taxon>Pseudomonadati</taxon>
        <taxon>Pseudomonadota</taxon>
        <taxon>Gammaproteobacteria</taxon>
        <taxon>Pseudomonadales</taxon>
        <taxon>Pseudomonadaceae</taxon>
        <taxon>Halopseudomonas</taxon>
    </lineage>
</organism>
<dbReference type="GO" id="GO:0009378">
    <property type="term" value="F:four-way junction helicase activity"/>
    <property type="evidence" value="ECO:0007669"/>
    <property type="project" value="TreeGrafter"/>
</dbReference>
<proteinExistence type="inferred from homology"/>
<evidence type="ECO:0000256" key="2">
    <source>
        <dbReference type="ARBA" id="ARBA00022722"/>
    </source>
</evidence>
<dbReference type="CDD" id="cd06127">
    <property type="entry name" value="DEDDh"/>
    <property type="match status" value="1"/>
</dbReference>
<dbReference type="PANTHER" id="PTHR13710:SF105">
    <property type="entry name" value="ATP-DEPENDENT DNA HELICASE Q1"/>
    <property type="match status" value="1"/>
</dbReference>
<accession>A0A1I6C6Q9</accession>
<evidence type="ECO:0000313" key="17">
    <source>
        <dbReference type="Proteomes" id="UP000242815"/>
    </source>
</evidence>
<keyword evidence="3 12" id="KW-0547">Nucleotide-binding</keyword>
<dbReference type="InterPro" id="IPR013520">
    <property type="entry name" value="Ribonucl_H"/>
</dbReference>
<dbReference type="NCBIfam" id="TIGR00614">
    <property type="entry name" value="recQ_fam"/>
    <property type="match status" value="1"/>
</dbReference>
<dbReference type="InterPro" id="IPR027785">
    <property type="entry name" value="UvrD-like_helicase_C"/>
</dbReference>
<keyword evidence="6" id="KW-0269">Exonuclease</keyword>
<evidence type="ECO:0000259" key="14">
    <source>
        <dbReference type="PROSITE" id="PS51194"/>
    </source>
</evidence>
<dbReference type="SMART" id="SM00479">
    <property type="entry name" value="EXOIII"/>
    <property type="match status" value="1"/>
</dbReference>
<evidence type="ECO:0000259" key="13">
    <source>
        <dbReference type="PROSITE" id="PS51192"/>
    </source>
</evidence>
<dbReference type="GO" id="GO:0006310">
    <property type="term" value="P:DNA recombination"/>
    <property type="evidence" value="ECO:0007669"/>
    <property type="project" value="InterPro"/>
</dbReference>
<dbReference type="SUPFAM" id="SSF53098">
    <property type="entry name" value="Ribonuclease H-like"/>
    <property type="match status" value="1"/>
</dbReference>
<feature type="domain" description="UvrD-like helicase ATP-binding" evidence="15">
    <location>
        <begin position="1098"/>
        <end position="1311"/>
    </location>
</feature>
<comment type="catalytic activity">
    <reaction evidence="10">
        <text>Couples ATP hydrolysis with the unwinding of duplex DNA by translocating in the 3'-5' direction.</text>
        <dbReference type="EC" id="5.6.2.4"/>
    </reaction>
</comment>
<dbReference type="Proteomes" id="UP000242815">
    <property type="component" value="Unassembled WGS sequence"/>
</dbReference>
<evidence type="ECO:0000256" key="5">
    <source>
        <dbReference type="ARBA" id="ARBA00022806"/>
    </source>
</evidence>
<dbReference type="EC" id="5.6.2.4" evidence="11"/>
<dbReference type="EMBL" id="FOYD01000015">
    <property type="protein sequence ID" value="SFQ88873.1"/>
    <property type="molecule type" value="Genomic_DNA"/>
</dbReference>